<accession>A0A6A4YDR0</accession>
<dbReference type="EMBL" id="VJMH01005598">
    <property type="protein sequence ID" value="KAF0694135.1"/>
    <property type="molecule type" value="Genomic_DNA"/>
</dbReference>
<dbReference type="InterPro" id="IPR043151">
    <property type="entry name" value="BAH_sf"/>
</dbReference>
<dbReference type="Gene3D" id="2.30.30.490">
    <property type="match status" value="1"/>
</dbReference>
<feature type="region of interest" description="Disordered" evidence="1">
    <location>
        <begin position="1"/>
        <end position="20"/>
    </location>
</feature>
<feature type="compositionally biased region" description="Pro residues" evidence="1">
    <location>
        <begin position="7"/>
        <end position="20"/>
    </location>
</feature>
<feature type="non-terminal residue" evidence="3">
    <location>
        <position position="198"/>
    </location>
</feature>
<dbReference type="PROSITE" id="PS51038">
    <property type="entry name" value="BAH"/>
    <property type="match status" value="1"/>
</dbReference>
<dbReference type="GO" id="GO:0003682">
    <property type="term" value="F:chromatin binding"/>
    <property type="evidence" value="ECO:0007669"/>
    <property type="project" value="InterPro"/>
</dbReference>
<evidence type="ECO:0000256" key="1">
    <source>
        <dbReference type="SAM" id="MobiDB-lite"/>
    </source>
</evidence>
<dbReference type="OrthoDB" id="64872at2759"/>
<evidence type="ECO:0000313" key="3">
    <source>
        <dbReference type="EMBL" id="KAF0694135.1"/>
    </source>
</evidence>
<comment type="caution">
    <text evidence="3">The sequence shown here is derived from an EMBL/GenBank/DDBJ whole genome shotgun (WGS) entry which is preliminary data.</text>
</comment>
<dbReference type="InterPro" id="IPR001025">
    <property type="entry name" value="BAH_dom"/>
</dbReference>
<evidence type="ECO:0000259" key="2">
    <source>
        <dbReference type="PROSITE" id="PS51038"/>
    </source>
</evidence>
<name>A0A6A4YDR0_9STRA</name>
<gene>
    <name evidence="3" type="ORF">As57867_014919</name>
</gene>
<protein>
    <recommendedName>
        <fullName evidence="2">BAH domain-containing protein</fullName>
    </recommendedName>
</protein>
<sequence>MPRYITMPPPPPREPPPPNQVPYAVGDFVEVAGRLGGDIVLFIVEIQSLWTTPYVGFTGQYYYAPRDLGEKIMEQFPSSNGVNPNDISAPENAAAGASEVLKCEDQEIFQSTYTGDNHVAAIVRKCHVLSATQFHHQLANGTDPQATYLCRFAFHAWKFPSPFTKLETDEDRVRVRLGDDCQADVPPYVAPAPRKTPL</sequence>
<reference evidence="3" key="1">
    <citation type="submission" date="2019-06" db="EMBL/GenBank/DDBJ databases">
        <title>Genomics analysis of Aphanomyces spp. identifies a new class of oomycete effector associated with host adaptation.</title>
        <authorList>
            <person name="Gaulin E."/>
        </authorList>
    </citation>
    <scope>NUCLEOTIDE SEQUENCE</scope>
    <source>
        <strain evidence="3">CBS 578.67</strain>
    </source>
</reference>
<proteinExistence type="predicted"/>
<dbReference type="AlphaFoldDB" id="A0A6A4YDR0"/>
<organism evidence="3">
    <name type="scientific">Aphanomyces stellatus</name>
    <dbReference type="NCBI Taxonomy" id="120398"/>
    <lineage>
        <taxon>Eukaryota</taxon>
        <taxon>Sar</taxon>
        <taxon>Stramenopiles</taxon>
        <taxon>Oomycota</taxon>
        <taxon>Saprolegniomycetes</taxon>
        <taxon>Saprolegniales</taxon>
        <taxon>Verrucalvaceae</taxon>
        <taxon>Aphanomyces</taxon>
    </lineage>
</organism>
<feature type="domain" description="BAH" evidence="2">
    <location>
        <begin position="21"/>
        <end position="165"/>
    </location>
</feature>